<accession>A0A9N9A2L2</accession>
<comment type="caution">
    <text evidence="2">The sequence shown here is derived from an EMBL/GenBank/DDBJ whole genome shotgun (WGS) entry which is preliminary data.</text>
</comment>
<proteinExistence type="predicted"/>
<evidence type="ECO:0000256" key="1">
    <source>
        <dbReference type="SAM" id="SignalP"/>
    </source>
</evidence>
<feature type="signal peptide" evidence="1">
    <location>
        <begin position="1"/>
        <end position="27"/>
    </location>
</feature>
<reference evidence="2" key="1">
    <citation type="submission" date="2021-06" db="EMBL/GenBank/DDBJ databases">
        <authorList>
            <person name="Kallberg Y."/>
            <person name="Tangrot J."/>
            <person name="Rosling A."/>
        </authorList>
    </citation>
    <scope>NUCLEOTIDE SEQUENCE</scope>
    <source>
        <strain evidence="2">CL551</strain>
    </source>
</reference>
<organism evidence="2 3">
    <name type="scientific">Acaulospora morrowiae</name>
    <dbReference type="NCBI Taxonomy" id="94023"/>
    <lineage>
        <taxon>Eukaryota</taxon>
        <taxon>Fungi</taxon>
        <taxon>Fungi incertae sedis</taxon>
        <taxon>Mucoromycota</taxon>
        <taxon>Glomeromycotina</taxon>
        <taxon>Glomeromycetes</taxon>
        <taxon>Diversisporales</taxon>
        <taxon>Acaulosporaceae</taxon>
        <taxon>Acaulospora</taxon>
    </lineage>
</organism>
<evidence type="ECO:0000313" key="2">
    <source>
        <dbReference type="EMBL" id="CAG8514733.1"/>
    </source>
</evidence>
<keyword evidence="1" id="KW-0732">Signal</keyword>
<keyword evidence="3" id="KW-1185">Reference proteome</keyword>
<evidence type="ECO:0000313" key="3">
    <source>
        <dbReference type="Proteomes" id="UP000789342"/>
    </source>
</evidence>
<dbReference type="Proteomes" id="UP000789342">
    <property type="component" value="Unassembled WGS sequence"/>
</dbReference>
<name>A0A9N9A2L2_9GLOM</name>
<protein>
    <submittedName>
        <fullName evidence="2">4554_t:CDS:1</fullName>
    </submittedName>
</protein>
<feature type="chain" id="PRO_5040222054" evidence="1">
    <location>
        <begin position="28"/>
        <end position="62"/>
    </location>
</feature>
<gene>
    <name evidence="2" type="ORF">AMORRO_LOCUS3906</name>
</gene>
<dbReference type="AlphaFoldDB" id="A0A9N9A2L2"/>
<sequence length="62" mass="6709">MKFSTLISDFFIMALVMFLTIITMSESAPLPDEVIEPRVCGVGCNGRQSSYARPQSGSGASY</sequence>
<dbReference type="EMBL" id="CAJVPV010001992">
    <property type="protein sequence ID" value="CAG8514733.1"/>
    <property type="molecule type" value="Genomic_DNA"/>
</dbReference>